<dbReference type="RefSeq" id="WP_013047353.1">
    <property type="nucleotide sequence ID" value="NC_014010.1"/>
</dbReference>
<feature type="binding site" evidence="5">
    <location>
        <position position="301"/>
    </location>
    <ligand>
        <name>S-adenosyl-L-methionine</name>
        <dbReference type="ChEBI" id="CHEBI:59789"/>
    </ligand>
</feature>
<dbReference type="PRINTS" id="PR02008">
    <property type="entry name" value="RCMTFAMILY"/>
</dbReference>
<dbReference type="InterPro" id="IPR023267">
    <property type="entry name" value="RCMT"/>
</dbReference>
<evidence type="ECO:0000256" key="2">
    <source>
        <dbReference type="ARBA" id="ARBA00022679"/>
    </source>
</evidence>
<evidence type="ECO:0000259" key="7">
    <source>
        <dbReference type="PROSITE" id="PS51686"/>
    </source>
</evidence>
<dbReference type="HOGENOM" id="CLU_005316_0_2_5"/>
<dbReference type="OrthoDB" id="9810297at2"/>
<dbReference type="PANTHER" id="PTHR22807">
    <property type="entry name" value="NOP2 YEAST -RELATED NOL1/NOP2/FMU SUN DOMAIN-CONTAINING"/>
    <property type="match status" value="1"/>
</dbReference>
<dbReference type="GO" id="GO:0001510">
    <property type="term" value="P:RNA methylation"/>
    <property type="evidence" value="ECO:0007669"/>
    <property type="project" value="InterPro"/>
</dbReference>
<keyword evidence="3 5" id="KW-0949">S-adenosyl-L-methionine</keyword>
<evidence type="ECO:0000256" key="4">
    <source>
        <dbReference type="ARBA" id="ARBA00022884"/>
    </source>
</evidence>
<reference evidence="8 9" key="1">
    <citation type="journal article" date="2010" name="J. Bacteriol.">
        <title>Complete genome sequence of "Candidatus Puniceispirillum marinum" IMCC1322, a representative of the SAR116 clade in the Alphaproteobacteria.</title>
        <authorList>
            <person name="Oh H.M."/>
            <person name="Kwon K.K."/>
            <person name="Kang I."/>
            <person name="Kang S.G."/>
            <person name="Lee J.H."/>
            <person name="Kim S.J."/>
            <person name="Cho J.C."/>
        </authorList>
    </citation>
    <scope>NUCLEOTIDE SEQUENCE [LARGE SCALE GENOMIC DNA]</scope>
    <source>
        <strain evidence="8 9">IMCC1322</strain>
    </source>
</reference>
<dbReference type="InterPro" id="IPR049560">
    <property type="entry name" value="MeTrfase_RsmB-F_NOP2_cat"/>
</dbReference>
<keyword evidence="1 5" id="KW-0489">Methyltransferase</keyword>
<dbReference type="EC" id="2.1.1.-" evidence="8"/>
<keyword evidence="4 5" id="KW-0694">RNA-binding</keyword>
<dbReference type="EMBL" id="CP001751">
    <property type="protein sequence ID" value="ADE40727.1"/>
    <property type="molecule type" value="Genomic_DNA"/>
</dbReference>
<evidence type="ECO:0000256" key="3">
    <source>
        <dbReference type="ARBA" id="ARBA00022691"/>
    </source>
</evidence>
<dbReference type="KEGG" id="apb:SAR116_2484"/>
<keyword evidence="6" id="KW-0175">Coiled coil</keyword>
<dbReference type="STRING" id="488538.SAR116_2484"/>
<feature type="binding site" evidence="5">
    <location>
        <position position="319"/>
    </location>
    <ligand>
        <name>S-adenosyl-L-methionine</name>
        <dbReference type="ChEBI" id="CHEBI:59789"/>
    </ligand>
</feature>
<dbReference type="InterPro" id="IPR001678">
    <property type="entry name" value="MeTrfase_RsmB-F_NOP2_dom"/>
</dbReference>
<dbReference type="SUPFAM" id="SSF53335">
    <property type="entry name" value="S-adenosyl-L-methionine-dependent methyltransferases"/>
    <property type="match status" value="1"/>
</dbReference>
<keyword evidence="9" id="KW-1185">Reference proteome</keyword>
<organism evidence="8 9">
    <name type="scientific">Puniceispirillum marinum (strain IMCC1322)</name>
    <dbReference type="NCBI Taxonomy" id="488538"/>
    <lineage>
        <taxon>Bacteria</taxon>
        <taxon>Pseudomonadati</taxon>
        <taxon>Pseudomonadota</taxon>
        <taxon>Alphaproteobacteria</taxon>
        <taxon>Candidatus Puniceispirillales</taxon>
        <taxon>Candidatus Puniceispirillaceae</taxon>
        <taxon>Candidatus Puniceispirillum</taxon>
    </lineage>
</organism>
<evidence type="ECO:0000313" key="9">
    <source>
        <dbReference type="Proteomes" id="UP000007460"/>
    </source>
</evidence>
<dbReference type="GO" id="GO:0008173">
    <property type="term" value="F:RNA methyltransferase activity"/>
    <property type="evidence" value="ECO:0007669"/>
    <property type="project" value="InterPro"/>
</dbReference>
<dbReference type="PANTHER" id="PTHR22807:SF53">
    <property type="entry name" value="RIBOSOMAL RNA SMALL SUBUNIT METHYLTRANSFERASE B-RELATED"/>
    <property type="match status" value="1"/>
</dbReference>
<feature type="active site" description="Nucleophile" evidence="5">
    <location>
        <position position="372"/>
    </location>
</feature>
<gene>
    <name evidence="8" type="ordered locus">SAR116_2484</name>
</gene>
<evidence type="ECO:0000256" key="6">
    <source>
        <dbReference type="SAM" id="Coils"/>
    </source>
</evidence>
<evidence type="ECO:0000313" key="8">
    <source>
        <dbReference type="EMBL" id="ADE40727.1"/>
    </source>
</evidence>
<comment type="caution">
    <text evidence="5">Lacks conserved residue(s) required for the propagation of feature annotation.</text>
</comment>
<protein>
    <submittedName>
        <fullName evidence="8">tRNA/rRNA cytosine-C5-methylase</fullName>
        <ecNumber evidence="8">2.1.1.-</ecNumber>
    </submittedName>
</protein>
<dbReference type="eggNOG" id="COG0144">
    <property type="taxonomic scope" value="Bacteria"/>
</dbReference>
<evidence type="ECO:0000256" key="1">
    <source>
        <dbReference type="ARBA" id="ARBA00022603"/>
    </source>
</evidence>
<evidence type="ECO:0000256" key="5">
    <source>
        <dbReference type="PROSITE-ProRule" id="PRU01023"/>
    </source>
</evidence>
<dbReference type="Gene3D" id="3.40.50.150">
    <property type="entry name" value="Vaccinia Virus protein VP39"/>
    <property type="match status" value="1"/>
</dbReference>
<sequence>MTPAARIAAVIEILQDMPDGQLAGQGLRAGMQRRRYAGSGDRAAISTLFWQVQRARARIDWHLDAIAADISPRNQVIAALVMIDQQHENLAHLFTDTITHAPPALNDNEQAMAANLAERTLDDAKMPVDVALEWPEFLLEDARTAISRVIDDKQSVEAELAALLDEAPTDLRINPIKLDDRRLLRDRLAGRGIKCYATSLSPWGVRLAKRTRTDELQEWKKGQFDIQDEGSQIAALLCDARPGMQVADVCAGAGGKSLVMAARMQNKGRVLAIDSSAERLERSGERLRRAGIHNVERKAVDDKWGTRKWRAKFDRVVIDAPCSGSGTWRRQVDARWRLTPDILARYQATQQGLLEKARAMVLPGGRIIYITCSLLASECEAQIAAFMADAPELEMADIGDIWDDTIGRLNGGACPQTATLNASGMLRLLPRRDNTDGFFIAIIQARLR</sequence>
<name>D5BQK9_PUNMI</name>
<dbReference type="PROSITE" id="PS51686">
    <property type="entry name" value="SAM_MT_RSMB_NOP"/>
    <property type="match status" value="1"/>
</dbReference>
<dbReference type="Proteomes" id="UP000007460">
    <property type="component" value="Chromosome"/>
</dbReference>
<feature type="binding site" evidence="5">
    <location>
        <position position="274"/>
    </location>
    <ligand>
        <name>S-adenosyl-L-methionine</name>
        <dbReference type="ChEBI" id="CHEBI:59789"/>
    </ligand>
</feature>
<dbReference type="GO" id="GO:0003723">
    <property type="term" value="F:RNA binding"/>
    <property type="evidence" value="ECO:0007669"/>
    <property type="project" value="UniProtKB-UniRule"/>
</dbReference>
<dbReference type="AlphaFoldDB" id="D5BQK9"/>
<feature type="coiled-coil region" evidence="6">
    <location>
        <begin position="139"/>
        <end position="166"/>
    </location>
</feature>
<dbReference type="Pfam" id="PF01189">
    <property type="entry name" value="Methyltr_RsmB-F"/>
    <property type="match status" value="1"/>
</dbReference>
<accession>D5BQK9</accession>
<keyword evidence="2 5" id="KW-0808">Transferase</keyword>
<proteinExistence type="inferred from homology"/>
<feature type="domain" description="SAM-dependent MTase RsmB/NOP-type" evidence="7">
    <location>
        <begin position="159"/>
        <end position="446"/>
    </location>
</feature>
<dbReference type="InterPro" id="IPR029063">
    <property type="entry name" value="SAM-dependent_MTases_sf"/>
</dbReference>
<comment type="similarity">
    <text evidence="5">Belongs to the class I-like SAM-binding methyltransferase superfamily. RsmB/NOP family.</text>
</comment>
<dbReference type="CDD" id="cd02440">
    <property type="entry name" value="AdoMet_MTases"/>
    <property type="match status" value="1"/>
</dbReference>